<dbReference type="Proteomes" id="UP000281553">
    <property type="component" value="Unassembled WGS sequence"/>
</dbReference>
<dbReference type="OrthoDB" id="6159439at2759"/>
<protein>
    <submittedName>
        <fullName evidence="1">Uncharacterized protein</fullName>
    </submittedName>
</protein>
<evidence type="ECO:0000313" key="2">
    <source>
        <dbReference type="Proteomes" id="UP000281553"/>
    </source>
</evidence>
<proteinExistence type="predicted"/>
<reference evidence="1 2" key="1">
    <citation type="submission" date="2018-11" db="EMBL/GenBank/DDBJ databases">
        <authorList>
            <consortium name="Pathogen Informatics"/>
        </authorList>
    </citation>
    <scope>NUCLEOTIDE SEQUENCE [LARGE SCALE GENOMIC DNA]</scope>
</reference>
<dbReference type="AlphaFoldDB" id="A0A3P7LIN3"/>
<evidence type="ECO:0000313" key="1">
    <source>
        <dbReference type="EMBL" id="VDN09758.1"/>
    </source>
</evidence>
<dbReference type="EMBL" id="UYRU01047722">
    <property type="protein sequence ID" value="VDN09758.1"/>
    <property type="molecule type" value="Genomic_DNA"/>
</dbReference>
<sequence>MLSSFIANLSRLHQNAPFPPVLSTRQPPILSQMSPTFLHLKSAPTEGDRVGYNCDSDQLTSLETAGELEEHELQSTIAGGALSSLINMTFSKMLTLAEAKTLKGK</sequence>
<name>A0A3P7LIN3_DIBLA</name>
<gene>
    <name evidence="1" type="ORF">DILT_LOCUS5589</name>
</gene>
<keyword evidence="2" id="KW-1185">Reference proteome</keyword>
<accession>A0A3P7LIN3</accession>
<organism evidence="1 2">
    <name type="scientific">Dibothriocephalus latus</name>
    <name type="common">Fish tapeworm</name>
    <name type="synonym">Diphyllobothrium latum</name>
    <dbReference type="NCBI Taxonomy" id="60516"/>
    <lineage>
        <taxon>Eukaryota</taxon>
        <taxon>Metazoa</taxon>
        <taxon>Spiralia</taxon>
        <taxon>Lophotrochozoa</taxon>
        <taxon>Platyhelminthes</taxon>
        <taxon>Cestoda</taxon>
        <taxon>Eucestoda</taxon>
        <taxon>Diphyllobothriidea</taxon>
        <taxon>Diphyllobothriidae</taxon>
        <taxon>Dibothriocephalus</taxon>
    </lineage>
</organism>